<feature type="non-terminal residue" evidence="2">
    <location>
        <position position="58"/>
    </location>
</feature>
<reference evidence="2" key="1">
    <citation type="submission" date="2021-02" db="EMBL/GenBank/DDBJ databases">
        <authorList>
            <person name="Nowell W R."/>
        </authorList>
    </citation>
    <scope>NUCLEOTIDE SEQUENCE</scope>
</reference>
<protein>
    <submittedName>
        <fullName evidence="2">Uncharacterized protein</fullName>
    </submittedName>
</protein>
<dbReference type="Gene3D" id="1.10.287.2610">
    <property type="match status" value="1"/>
</dbReference>
<dbReference type="AlphaFoldDB" id="A0A8S3B431"/>
<comment type="caution">
    <text evidence="2">The sequence shown here is derived from an EMBL/GenBank/DDBJ whole genome shotgun (WGS) entry which is preliminary data.</text>
</comment>
<evidence type="ECO:0000313" key="1">
    <source>
        <dbReference type="EMBL" id="CAF4559794.1"/>
    </source>
</evidence>
<dbReference type="EMBL" id="CAJOBJ010094824">
    <property type="protein sequence ID" value="CAF4559794.1"/>
    <property type="molecule type" value="Genomic_DNA"/>
</dbReference>
<proteinExistence type="predicted"/>
<gene>
    <name evidence="1" type="ORF">GIL414_LOCUS37198</name>
    <name evidence="2" type="ORF">GIL414_LOCUS46848</name>
</gene>
<dbReference type="Proteomes" id="UP000681720">
    <property type="component" value="Unassembled WGS sequence"/>
</dbReference>
<sequence>MAAKRRYVKGLDQLAFAEQQVGKMRTELEALQPQLQESAKQTAAMLVDIEIQSRQAGQ</sequence>
<organism evidence="2 3">
    <name type="scientific">Rotaria magnacalcarata</name>
    <dbReference type="NCBI Taxonomy" id="392030"/>
    <lineage>
        <taxon>Eukaryota</taxon>
        <taxon>Metazoa</taxon>
        <taxon>Spiralia</taxon>
        <taxon>Gnathifera</taxon>
        <taxon>Rotifera</taxon>
        <taxon>Eurotatoria</taxon>
        <taxon>Bdelloidea</taxon>
        <taxon>Philodinida</taxon>
        <taxon>Philodinidae</taxon>
        <taxon>Rotaria</taxon>
    </lineage>
</organism>
<evidence type="ECO:0000313" key="3">
    <source>
        <dbReference type="Proteomes" id="UP000681720"/>
    </source>
</evidence>
<name>A0A8S3B431_9BILA</name>
<evidence type="ECO:0000313" key="2">
    <source>
        <dbReference type="EMBL" id="CAF4793394.1"/>
    </source>
</evidence>
<dbReference type="EMBL" id="CAJOBJ010148153">
    <property type="protein sequence ID" value="CAF4793394.1"/>
    <property type="molecule type" value="Genomic_DNA"/>
</dbReference>
<accession>A0A8S3B431</accession>